<organism evidence="1 2">
    <name type="scientific">Glomus cerebriforme</name>
    <dbReference type="NCBI Taxonomy" id="658196"/>
    <lineage>
        <taxon>Eukaryota</taxon>
        <taxon>Fungi</taxon>
        <taxon>Fungi incertae sedis</taxon>
        <taxon>Mucoromycota</taxon>
        <taxon>Glomeromycotina</taxon>
        <taxon>Glomeromycetes</taxon>
        <taxon>Glomerales</taxon>
        <taxon>Glomeraceae</taxon>
        <taxon>Glomus</taxon>
    </lineage>
</organism>
<accession>A0A397TXT4</accession>
<evidence type="ECO:0000313" key="2">
    <source>
        <dbReference type="Proteomes" id="UP000265703"/>
    </source>
</evidence>
<comment type="caution">
    <text evidence="1">The sequence shown here is derived from an EMBL/GenBank/DDBJ whole genome shotgun (WGS) entry which is preliminary data.</text>
</comment>
<gene>
    <name evidence="1" type="ORF">C1645_811203</name>
</gene>
<proteinExistence type="predicted"/>
<name>A0A397TXT4_9GLOM</name>
<dbReference type="AlphaFoldDB" id="A0A397TXT4"/>
<keyword evidence="2" id="KW-1185">Reference proteome</keyword>
<evidence type="ECO:0000313" key="1">
    <source>
        <dbReference type="EMBL" id="RIA99634.1"/>
    </source>
</evidence>
<reference evidence="1 2" key="1">
    <citation type="submission" date="2018-06" db="EMBL/GenBank/DDBJ databases">
        <title>Comparative genomics reveals the genomic features of Rhizophagus irregularis, R. cerebriforme, R. diaphanum and Gigaspora rosea, and their symbiotic lifestyle signature.</title>
        <authorList>
            <person name="Morin E."/>
            <person name="San Clemente H."/>
            <person name="Chen E.C.H."/>
            <person name="De La Providencia I."/>
            <person name="Hainaut M."/>
            <person name="Kuo A."/>
            <person name="Kohler A."/>
            <person name="Murat C."/>
            <person name="Tang N."/>
            <person name="Roy S."/>
            <person name="Loubradou J."/>
            <person name="Henrissat B."/>
            <person name="Grigoriev I.V."/>
            <person name="Corradi N."/>
            <person name="Roux C."/>
            <person name="Martin F.M."/>
        </authorList>
    </citation>
    <scope>NUCLEOTIDE SEQUENCE [LARGE SCALE GENOMIC DNA]</scope>
    <source>
        <strain evidence="1 2">DAOM 227022</strain>
    </source>
</reference>
<dbReference type="EMBL" id="QKYT01000002">
    <property type="protein sequence ID" value="RIA99634.1"/>
    <property type="molecule type" value="Genomic_DNA"/>
</dbReference>
<protein>
    <submittedName>
        <fullName evidence="1">Uncharacterized protein</fullName>
    </submittedName>
</protein>
<dbReference type="Proteomes" id="UP000265703">
    <property type="component" value="Unassembled WGS sequence"/>
</dbReference>
<sequence>MELEKKDLKRIEREFRSYCMDCKKKIELEINEEIMIEEIDSGEDLSILTNEEWVIEEENNEIERLEGLFIRVIQGEQRGIGYWYDVGKMFRRK</sequence>